<feature type="transmembrane region" description="Helical" evidence="5">
    <location>
        <begin position="12"/>
        <end position="30"/>
    </location>
</feature>
<proteinExistence type="inferred from homology"/>
<keyword evidence="2" id="KW-0813">Transport</keyword>
<organism evidence="6 7">
    <name type="scientific">Actinomadura keratinilytica</name>
    <dbReference type="NCBI Taxonomy" id="547461"/>
    <lineage>
        <taxon>Bacteria</taxon>
        <taxon>Bacillati</taxon>
        <taxon>Actinomycetota</taxon>
        <taxon>Actinomycetes</taxon>
        <taxon>Streptosporangiales</taxon>
        <taxon>Thermomonosporaceae</taxon>
        <taxon>Actinomadura</taxon>
    </lineage>
</organism>
<name>A0ABP7Z4L2_9ACTN</name>
<dbReference type="EMBL" id="BAABDO010000065">
    <property type="protein sequence ID" value="GAA4147162.1"/>
    <property type="molecule type" value="Genomic_DNA"/>
</dbReference>
<feature type="region of interest" description="Disordered" evidence="4">
    <location>
        <begin position="347"/>
        <end position="371"/>
    </location>
</feature>
<dbReference type="PANTHER" id="PTHR43649">
    <property type="entry name" value="ARABINOSE-BINDING PROTEIN-RELATED"/>
    <property type="match status" value="1"/>
</dbReference>
<reference evidence="7" key="1">
    <citation type="journal article" date="2019" name="Int. J. Syst. Evol. Microbiol.">
        <title>The Global Catalogue of Microorganisms (GCM) 10K type strain sequencing project: providing services to taxonomists for standard genome sequencing and annotation.</title>
        <authorList>
            <consortium name="The Broad Institute Genomics Platform"/>
            <consortium name="The Broad Institute Genome Sequencing Center for Infectious Disease"/>
            <person name="Wu L."/>
            <person name="Ma J."/>
        </authorList>
    </citation>
    <scope>NUCLEOTIDE SEQUENCE [LARGE SCALE GENOMIC DNA]</scope>
    <source>
        <strain evidence="7">JCM 17316</strain>
    </source>
</reference>
<comment type="caution">
    <text evidence="6">The sequence shown here is derived from an EMBL/GenBank/DDBJ whole genome shotgun (WGS) entry which is preliminary data.</text>
</comment>
<dbReference type="Pfam" id="PF13416">
    <property type="entry name" value="SBP_bac_8"/>
    <property type="match status" value="1"/>
</dbReference>
<evidence type="ECO:0000256" key="3">
    <source>
        <dbReference type="ARBA" id="ARBA00022729"/>
    </source>
</evidence>
<accession>A0ABP7Z4L2</accession>
<comment type="similarity">
    <text evidence="1">Belongs to the bacterial solute-binding protein 1 family.</text>
</comment>
<keyword evidence="7" id="KW-1185">Reference proteome</keyword>
<dbReference type="Gene3D" id="3.40.190.10">
    <property type="entry name" value="Periplasmic binding protein-like II"/>
    <property type="match status" value="2"/>
</dbReference>
<evidence type="ECO:0000256" key="4">
    <source>
        <dbReference type="SAM" id="MobiDB-lite"/>
    </source>
</evidence>
<evidence type="ECO:0008006" key="8">
    <source>
        <dbReference type="Google" id="ProtNLM"/>
    </source>
</evidence>
<keyword evidence="5" id="KW-0812">Transmembrane</keyword>
<dbReference type="PANTHER" id="PTHR43649:SF34">
    <property type="entry name" value="ABC TRANSPORTER PERIPLASMIC-BINDING PROTEIN YCJN-RELATED"/>
    <property type="match status" value="1"/>
</dbReference>
<evidence type="ECO:0000313" key="6">
    <source>
        <dbReference type="EMBL" id="GAA4147162.1"/>
    </source>
</evidence>
<dbReference type="RefSeq" id="WP_345023023.1">
    <property type="nucleotide sequence ID" value="NZ_BAABDO010000065.1"/>
</dbReference>
<dbReference type="Proteomes" id="UP001500266">
    <property type="component" value="Unassembled WGS sequence"/>
</dbReference>
<evidence type="ECO:0000256" key="1">
    <source>
        <dbReference type="ARBA" id="ARBA00008520"/>
    </source>
</evidence>
<evidence type="ECO:0000256" key="5">
    <source>
        <dbReference type="SAM" id="Phobius"/>
    </source>
</evidence>
<keyword evidence="5" id="KW-1133">Transmembrane helix</keyword>
<evidence type="ECO:0000313" key="7">
    <source>
        <dbReference type="Proteomes" id="UP001500266"/>
    </source>
</evidence>
<protein>
    <recommendedName>
        <fullName evidence="8">ABC transporter substrate-binding protein</fullName>
    </recommendedName>
</protein>
<evidence type="ECO:0000256" key="2">
    <source>
        <dbReference type="ARBA" id="ARBA00022448"/>
    </source>
</evidence>
<dbReference type="SUPFAM" id="SSF53850">
    <property type="entry name" value="Periplasmic binding protein-like II"/>
    <property type="match status" value="1"/>
</dbReference>
<dbReference type="InterPro" id="IPR006059">
    <property type="entry name" value="SBP"/>
</dbReference>
<gene>
    <name evidence="6" type="ORF">GCM10022416_40350</name>
</gene>
<keyword evidence="5" id="KW-0472">Membrane</keyword>
<sequence length="427" mass="47328">MTTERIGISRRKAMLVGVVGAAAGIGGFLANERRTYGDGGSSGKNIELLMGEEISQGERRREIVRRWNTNNSDKRVLLTEMPGATDNVRAEVVALASTRSRAFDVVAVDVAWTAEVAASNYFDPFPENDLEDPHGFFPGVLKGGQYRGEQYTVPFAADAALLFYRKDLVGDDPLPQTFMEAVARGAEYKRDLGVDGGVGFVGQFADYEGLTVNILEAIWSNGGDPLEIDGNAENAIRNIVHSVRNSSILRDTDEQRSIKAFREGRAVFMRNWPYAYHQLFGDRALRDRMAFVALPWPSVLGGHYLGVVRYSDKKEAAKEFINNMARSDQQDELFTCAGYPPVRTSSYDKRACPDEGGNSEDAPPPPPDLGGFAAAVKDAMRHARLRPQKTWYSQYSRTLRRHVFRALSSDVDLDFAALRRELRGLSG</sequence>
<dbReference type="InterPro" id="IPR050490">
    <property type="entry name" value="Bact_solute-bd_prot1"/>
</dbReference>
<keyword evidence="3" id="KW-0732">Signal</keyword>